<evidence type="ECO:0000259" key="1">
    <source>
        <dbReference type="Pfam" id="PF01863"/>
    </source>
</evidence>
<dbReference type="InterPro" id="IPR053136">
    <property type="entry name" value="UTP_pyrophosphatase-like"/>
</dbReference>
<dbReference type="CDD" id="cd07344">
    <property type="entry name" value="M48_yhfN_like"/>
    <property type="match status" value="1"/>
</dbReference>
<evidence type="ECO:0000313" key="3">
    <source>
        <dbReference type="Proteomes" id="UP000824108"/>
    </source>
</evidence>
<sequence>MAENKKRCTTGQSVADAELGDIAVRVNPRARRLIFRAVEGGFVVTVPLGATWGDVAKGLETLRPRLREAQARRSEKLIDLNYRIEAEHFKLTLVEEDTQRFQARSELGAIQILCPRGTDFSVPELQVWLKKVIGEALRKNAKLVLPPRLNALSKRHGLPFHEVKINSSSSRWGSCSTRKDINLSYYLLLLPQHLIDYVLLHELTHTRVMNHGTDFWALLNRLTDGKAEFLRRELRNYRTSLL</sequence>
<dbReference type="AlphaFoldDB" id="A0A9D2GX70"/>
<gene>
    <name evidence="2" type="ORF">H9807_01800</name>
</gene>
<reference evidence="2" key="1">
    <citation type="journal article" date="2021" name="PeerJ">
        <title>Extensive microbial diversity within the chicken gut microbiome revealed by metagenomics and culture.</title>
        <authorList>
            <person name="Gilroy R."/>
            <person name="Ravi A."/>
            <person name="Getino M."/>
            <person name="Pursley I."/>
            <person name="Horton D.L."/>
            <person name="Alikhan N.F."/>
            <person name="Baker D."/>
            <person name="Gharbi K."/>
            <person name="Hall N."/>
            <person name="Watson M."/>
            <person name="Adriaenssens E.M."/>
            <person name="Foster-Nyarko E."/>
            <person name="Jarju S."/>
            <person name="Secka A."/>
            <person name="Antonio M."/>
            <person name="Oren A."/>
            <person name="Chaudhuri R.R."/>
            <person name="La Ragione R."/>
            <person name="Hildebrand F."/>
            <person name="Pallen M.J."/>
        </authorList>
    </citation>
    <scope>NUCLEOTIDE SEQUENCE</scope>
    <source>
        <strain evidence="2">CHK118-2852</strain>
    </source>
</reference>
<dbReference type="Proteomes" id="UP000824108">
    <property type="component" value="Unassembled WGS sequence"/>
</dbReference>
<dbReference type="PANTHER" id="PTHR30399:SF1">
    <property type="entry name" value="UTP PYROPHOSPHATASE"/>
    <property type="match status" value="1"/>
</dbReference>
<organism evidence="2 3">
    <name type="scientific">Candidatus Bacteroides merdavium</name>
    <dbReference type="NCBI Taxonomy" id="2838472"/>
    <lineage>
        <taxon>Bacteria</taxon>
        <taxon>Pseudomonadati</taxon>
        <taxon>Bacteroidota</taxon>
        <taxon>Bacteroidia</taxon>
        <taxon>Bacteroidales</taxon>
        <taxon>Bacteroidaceae</taxon>
        <taxon>Bacteroides</taxon>
    </lineage>
</organism>
<dbReference type="InterPro" id="IPR002725">
    <property type="entry name" value="YgjP-like_metallopeptidase"/>
</dbReference>
<feature type="domain" description="YgjP-like metallopeptidase" evidence="1">
    <location>
        <begin position="32"/>
        <end position="235"/>
    </location>
</feature>
<protein>
    <submittedName>
        <fullName evidence="2">M48 family metallopeptidase</fullName>
    </submittedName>
</protein>
<reference evidence="2" key="2">
    <citation type="submission" date="2021-04" db="EMBL/GenBank/DDBJ databases">
        <authorList>
            <person name="Gilroy R."/>
        </authorList>
    </citation>
    <scope>NUCLEOTIDE SEQUENCE</scope>
    <source>
        <strain evidence="2">CHK118-2852</strain>
    </source>
</reference>
<dbReference type="Pfam" id="PF01863">
    <property type="entry name" value="YgjP-like"/>
    <property type="match status" value="1"/>
</dbReference>
<dbReference type="PANTHER" id="PTHR30399">
    <property type="entry name" value="UNCHARACTERIZED PROTEIN YGJP"/>
    <property type="match status" value="1"/>
</dbReference>
<accession>A0A9D2GX70</accession>
<proteinExistence type="predicted"/>
<comment type="caution">
    <text evidence="2">The sequence shown here is derived from an EMBL/GenBank/DDBJ whole genome shotgun (WGS) entry which is preliminary data.</text>
</comment>
<dbReference type="EMBL" id="DXAV01000016">
    <property type="protein sequence ID" value="HIZ90849.1"/>
    <property type="molecule type" value="Genomic_DNA"/>
</dbReference>
<evidence type="ECO:0000313" key="2">
    <source>
        <dbReference type="EMBL" id="HIZ90849.1"/>
    </source>
</evidence>
<dbReference type="Gene3D" id="3.30.2010.10">
    <property type="entry name" value="Metalloproteases ('zincins'), catalytic domain"/>
    <property type="match status" value="1"/>
</dbReference>
<name>A0A9D2GX70_9BACE</name>